<feature type="chain" id="PRO_5043454748" evidence="9">
    <location>
        <begin position="28"/>
        <end position="252"/>
    </location>
</feature>
<comment type="caution">
    <text evidence="10">The sequence shown here is derived from an EMBL/GenBank/DDBJ whole genome shotgun (WGS) entry which is preliminary data.</text>
</comment>
<feature type="compositionally biased region" description="Basic and acidic residues" evidence="8">
    <location>
        <begin position="204"/>
        <end position="236"/>
    </location>
</feature>
<evidence type="ECO:0000256" key="7">
    <source>
        <dbReference type="ARBA" id="ARBA00023016"/>
    </source>
</evidence>
<evidence type="ECO:0000313" key="10">
    <source>
        <dbReference type="EMBL" id="MEB3429072.1"/>
    </source>
</evidence>
<evidence type="ECO:0000256" key="3">
    <source>
        <dbReference type="ARBA" id="ARBA00022722"/>
    </source>
</evidence>
<feature type="region of interest" description="Disordered" evidence="8">
    <location>
        <begin position="181"/>
        <end position="239"/>
    </location>
</feature>
<sequence>MKKINKLIAVILAFAMLVGAIPVRSFASDNSDNYYLYSDKNNENLTLEEYSKTDEAKIIYASLSDKAKKIFDNDLNELIREEKSCISVRAYAATLSSLNLPGPVLYSLQAMMSGFVAATADGPLPFGDAMLVVASVAAVGTLAIYWDEVAPKWNSIVNVFKNKFQDSVSTVNRVFSKVNGEAKKKAKSKPTGRKVKDVHKRLRKEGFEKTGQKGSHEQREKGDKKVTVPNHGEKSDLPLGTLRSIWKQAGWI</sequence>
<evidence type="ECO:0000256" key="8">
    <source>
        <dbReference type="SAM" id="MobiDB-lite"/>
    </source>
</evidence>
<name>A0AAW9MYF7_9FIRM</name>
<dbReference type="Gene3D" id="3.30.920.30">
    <property type="entry name" value="Hypothetical protein"/>
    <property type="match status" value="1"/>
</dbReference>
<keyword evidence="5" id="KW-0378">Hydrolase</keyword>
<evidence type="ECO:0000256" key="9">
    <source>
        <dbReference type="SAM" id="SignalP"/>
    </source>
</evidence>
<dbReference type="Proteomes" id="UP001357733">
    <property type="component" value="Unassembled WGS sequence"/>
</dbReference>
<evidence type="ECO:0000256" key="5">
    <source>
        <dbReference type="ARBA" id="ARBA00022801"/>
    </source>
</evidence>
<protein>
    <submittedName>
        <fullName evidence="10">Type II toxin-antitoxin system HicA family toxin</fullName>
    </submittedName>
</protein>
<proteinExistence type="inferred from homology"/>
<reference evidence="10 11" key="1">
    <citation type="submission" date="2024-01" db="EMBL/GenBank/DDBJ databases">
        <title>Complete genome sequence of Citroniella saccharovorans strain M6.X9, isolated from human fecal sample.</title>
        <authorList>
            <person name="Cheng G."/>
            <person name="Westerholm M."/>
            <person name="Schnurer A."/>
        </authorList>
    </citation>
    <scope>NUCLEOTIDE SEQUENCE [LARGE SCALE GENOMIC DNA]</scope>
    <source>
        <strain evidence="10 11">DSM 29873</strain>
    </source>
</reference>
<keyword evidence="6" id="KW-0694">RNA-binding</keyword>
<accession>A0AAW9MYF7</accession>
<keyword evidence="4" id="KW-0255">Endonuclease</keyword>
<dbReference type="GO" id="GO:0003729">
    <property type="term" value="F:mRNA binding"/>
    <property type="evidence" value="ECO:0007669"/>
    <property type="project" value="InterPro"/>
</dbReference>
<evidence type="ECO:0000256" key="4">
    <source>
        <dbReference type="ARBA" id="ARBA00022759"/>
    </source>
</evidence>
<keyword evidence="2" id="KW-1277">Toxin-antitoxin system</keyword>
<evidence type="ECO:0000256" key="1">
    <source>
        <dbReference type="ARBA" id="ARBA00006620"/>
    </source>
</evidence>
<evidence type="ECO:0000256" key="6">
    <source>
        <dbReference type="ARBA" id="ARBA00022884"/>
    </source>
</evidence>
<evidence type="ECO:0000256" key="2">
    <source>
        <dbReference type="ARBA" id="ARBA00022649"/>
    </source>
</evidence>
<dbReference type="GO" id="GO:0016787">
    <property type="term" value="F:hydrolase activity"/>
    <property type="evidence" value="ECO:0007669"/>
    <property type="project" value="UniProtKB-KW"/>
</dbReference>
<keyword evidence="11" id="KW-1185">Reference proteome</keyword>
<gene>
    <name evidence="10" type="ORF">VLK81_03385</name>
</gene>
<dbReference type="InterPro" id="IPR012933">
    <property type="entry name" value="HicA_mRNA_interferase"/>
</dbReference>
<dbReference type="InterPro" id="IPR038570">
    <property type="entry name" value="HicA_sf"/>
</dbReference>
<dbReference type="RefSeq" id="WP_324619212.1">
    <property type="nucleotide sequence ID" value="NZ_JAYKOT010000003.1"/>
</dbReference>
<keyword evidence="3" id="KW-0540">Nuclease</keyword>
<keyword evidence="9" id="KW-0732">Signal</keyword>
<dbReference type="AlphaFoldDB" id="A0AAW9MYF7"/>
<dbReference type="Pfam" id="PF07927">
    <property type="entry name" value="HicA_toxin"/>
    <property type="match status" value="1"/>
</dbReference>
<organism evidence="10 11">
    <name type="scientific">Citroniella saccharovorans</name>
    <dbReference type="NCBI Taxonomy" id="2053367"/>
    <lineage>
        <taxon>Bacteria</taxon>
        <taxon>Bacillati</taxon>
        <taxon>Bacillota</taxon>
        <taxon>Tissierellia</taxon>
        <taxon>Tissierellales</taxon>
        <taxon>Peptoniphilaceae</taxon>
        <taxon>Citroniella</taxon>
    </lineage>
</organism>
<dbReference type="EMBL" id="JAYKOT010000003">
    <property type="protein sequence ID" value="MEB3429072.1"/>
    <property type="molecule type" value="Genomic_DNA"/>
</dbReference>
<feature type="compositionally biased region" description="Basic residues" evidence="8">
    <location>
        <begin position="184"/>
        <end position="203"/>
    </location>
</feature>
<evidence type="ECO:0000313" key="11">
    <source>
        <dbReference type="Proteomes" id="UP001357733"/>
    </source>
</evidence>
<feature type="signal peptide" evidence="9">
    <location>
        <begin position="1"/>
        <end position="27"/>
    </location>
</feature>
<keyword evidence="7" id="KW-0346">Stress response</keyword>
<dbReference type="GO" id="GO:0004519">
    <property type="term" value="F:endonuclease activity"/>
    <property type="evidence" value="ECO:0007669"/>
    <property type="project" value="UniProtKB-KW"/>
</dbReference>
<dbReference type="SUPFAM" id="SSF54786">
    <property type="entry name" value="YcfA/nrd intein domain"/>
    <property type="match status" value="1"/>
</dbReference>
<comment type="similarity">
    <text evidence="1">Belongs to the HicA mRNA interferase family.</text>
</comment>